<keyword evidence="1" id="KW-0472">Membrane</keyword>
<organism evidence="2 3">
    <name type="scientific">Platanthera guangdongensis</name>
    <dbReference type="NCBI Taxonomy" id="2320717"/>
    <lineage>
        <taxon>Eukaryota</taxon>
        <taxon>Viridiplantae</taxon>
        <taxon>Streptophyta</taxon>
        <taxon>Embryophyta</taxon>
        <taxon>Tracheophyta</taxon>
        <taxon>Spermatophyta</taxon>
        <taxon>Magnoliopsida</taxon>
        <taxon>Liliopsida</taxon>
        <taxon>Asparagales</taxon>
        <taxon>Orchidaceae</taxon>
        <taxon>Orchidoideae</taxon>
        <taxon>Orchideae</taxon>
        <taxon>Orchidinae</taxon>
        <taxon>Platanthera</taxon>
    </lineage>
</organism>
<protein>
    <submittedName>
        <fullName evidence="2">Uncharacterized protein</fullName>
    </submittedName>
</protein>
<sequence length="150" mass="16503">MRAIIQRVVSAGVEVGFFSSILSAIQLHAALMTIFTRTRLQVEGRLVSEIGPGLLVLVGIHESDVEADADYMRTRVEEMEEADIMLLSNEIGGRTNNDSLTNLSNKAVHDKYSQLLSQVLATPASRAQLLSVLSLLTNIQPYLGFYRPTN</sequence>
<gene>
    <name evidence="2" type="ORF">KSP40_PGU022599</name>
</gene>
<proteinExistence type="predicted"/>
<dbReference type="InterPro" id="IPR003732">
    <property type="entry name" value="Daa-tRNA_deacyls_DTD"/>
</dbReference>
<feature type="transmembrane region" description="Helical" evidence="1">
    <location>
        <begin position="15"/>
        <end position="35"/>
    </location>
</feature>
<dbReference type="Pfam" id="PF02580">
    <property type="entry name" value="Tyr_Deacylase"/>
    <property type="match status" value="1"/>
</dbReference>
<keyword evidence="1" id="KW-0812">Transmembrane</keyword>
<dbReference type="Proteomes" id="UP001412067">
    <property type="component" value="Unassembled WGS sequence"/>
</dbReference>
<keyword evidence="1" id="KW-1133">Transmembrane helix</keyword>
<reference evidence="2 3" key="1">
    <citation type="journal article" date="2022" name="Nat. Plants">
        <title>Genomes of leafy and leafless Platanthera orchids illuminate the evolution of mycoheterotrophy.</title>
        <authorList>
            <person name="Li M.H."/>
            <person name="Liu K.W."/>
            <person name="Li Z."/>
            <person name="Lu H.C."/>
            <person name="Ye Q.L."/>
            <person name="Zhang D."/>
            <person name="Wang J.Y."/>
            <person name="Li Y.F."/>
            <person name="Zhong Z.M."/>
            <person name="Liu X."/>
            <person name="Yu X."/>
            <person name="Liu D.K."/>
            <person name="Tu X.D."/>
            <person name="Liu B."/>
            <person name="Hao Y."/>
            <person name="Liao X.Y."/>
            <person name="Jiang Y.T."/>
            <person name="Sun W.H."/>
            <person name="Chen J."/>
            <person name="Chen Y.Q."/>
            <person name="Ai Y."/>
            <person name="Zhai J.W."/>
            <person name="Wu S.S."/>
            <person name="Zhou Z."/>
            <person name="Hsiao Y.Y."/>
            <person name="Wu W.L."/>
            <person name="Chen Y.Y."/>
            <person name="Lin Y.F."/>
            <person name="Hsu J.L."/>
            <person name="Li C.Y."/>
            <person name="Wang Z.W."/>
            <person name="Zhao X."/>
            <person name="Zhong W.Y."/>
            <person name="Ma X.K."/>
            <person name="Ma L."/>
            <person name="Huang J."/>
            <person name="Chen G.Z."/>
            <person name="Huang M.Z."/>
            <person name="Huang L."/>
            <person name="Peng D.H."/>
            <person name="Luo Y.B."/>
            <person name="Zou S.Q."/>
            <person name="Chen S.P."/>
            <person name="Lan S."/>
            <person name="Tsai W.C."/>
            <person name="Van de Peer Y."/>
            <person name="Liu Z.J."/>
        </authorList>
    </citation>
    <scope>NUCLEOTIDE SEQUENCE [LARGE SCALE GENOMIC DNA]</scope>
    <source>
        <strain evidence="2">Lor288</strain>
    </source>
</reference>
<accession>A0ABR2LGJ9</accession>
<dbReference type="InterPro" id="IPR023509">
    <property type="entry name" value="DTD-like_sf"/>
</dbReference>
<dbReference type="EMBL" id="JBBWWR010000020">
    <property type="protein sequence ID" value="KAK8940086.1"/>
    <property type="molecule type" value="Genomic_DNA"/>
</dbReference>
<name>A0ABR2LGJ9_9ASPA</name>
<keyword evidence="3" id="KW-1185">Reference proteome</keyword>
<comment type="caution">
    <text evidence="2">The sequence shown here is derived from an EMBL/GenBank/DDBJ whole genome shotgun (WGS) entry which is preliminary data.</text>
</comment>
<evidence type="ECO:0000313" key="2">
    <source>
        <dbReference type="EMBL" id="KAK8940086.1"/>
    </source>
</evidence>
<evidence type="ECO:0000256" key="1">
    <source>
        <dbReference type="SAM" id="Phobius"/>
    </source>
</evidence>
<evidence type="ECO:0000313" key="3">
    <source>
        <dbReference type="Proteomes" id="UP001412067"/>
    </source>
</evidence>
<dbReference type="Gene3D" id="3.50.80.10">
    <property type="entry name" value="D-tyrosyl-tRNA(Tyr) deacylase"/>
    <property type="match status" value="1"/>
</dbReference>
<dbReference type="SUPFAM" id="SSF69500">
    <property type="entry name" value="DTD-like"/>
    <property type="match status" value="1"/>
</dbReference>